<dbReference type="PROSITE" id="PS00108">
    <property type="entry name" value="PROTEIN_KINASE_ST"/>
    <property type="match status" value="1"/>
</dbReference>
<dbReference type="InterPro" id="IPR000719">
    <property type="entry name" value="Prot_kinase_dom"/>
</dbReference>
<sequence length="402" mass="42069">MQVFAEFSEAVVVEKQPAGVPSSGPGGAQRAGEPVPRLRLCAIDSPLLGGKTPSPLNSVLCLEYCDAGTLLAAARRGDFRLAGSGPRDGPVWPDLVPLYTSLLEVALALRYLHSRRLVHCDLKPGNVLLRANARDGRGWTCKLSDFGCVRLMDEAGPDGQPGFTIAEVYGTLPYMSPEVFSKGQLLTAAVDIYAFGLVMWELLHCRSAFSKIKHDELPALVVRQNLRPVFHPLSPTDYSTLAALCWSPAPERRPSAGHLVTTLQQLLASAKAAAARQQQRQQLQQQQRYQQRPAEQVAAAAPQATLPGAGQLHASAAATSAPQAAATSQSSAATRPQAALPPAVHGVCAARADPTGCSPALLPAPLLQPAGGSGAASGSGYVRSSASFSAVSTLSRPLSPGA</sequence>
<dbReference type="Pfam" id="PF00069">
    <property type="entry name" value="Pkinase"/>
    <property type="match status" value="1"/>
</dbReference>
<protein>
    <submittedName>
        <fullName evidence="3">Putative LIM domain-containing serine/threonine-protein kinase</fullName>
    </submittedName>
</protein>
<dbReference type="InterPro" id="IPR051681">
    <property type="entry name" value="Ser/Thr_Kinases-Pseudokinases"/>
</dbReference>
<dbReference type="EMBL" id="PGGS01000533">
    <property type="protein sequence ID" value="PNH03214.1"/>
    <property type="molecule type" value="Genomic_DNA"/>
</dbReference>
<comment type="caution">
    <text evidence="3">The sequence shown here is derived from an EMBL/GenBank/DDBJ whole genome shotgun (WGS) entry which is preliminary data.</text>
</comment>
<feature type="region of interest" description="Disordered" evidence="1">
    <location>
        <begin position="278"/>
        <end position="338"/>
    </location>
</feature>
<dbReference type="AlphaFoldDB" id="A0A2J7ZSH1"/>
<dbReference type="PROSITE" id="PS50011">
    <property type="entry name" value="PROTEIN_KINASE_DOM"/>
    <property type="match status" value="1"/>
</dbReference>
<evidence type="ECO:0000259" key="2">
    <source>
        <dbReference type="PROSITE" id="PS50011"/>
    </source>
</evidence>
<feature type="domain" description="Protein kinase" evidence="2">
    <location>
        <begin position="1"/>
        <end position="267"/>
    </location>
</feature>
<organism evidence="3 4">
    <name type="scientific">Tetrabaena socialis</name>
    <dbReference type="NCBI Taxonomy" id="47790"/>
    <lineage>
        <taxon>Eukaryota</taxon>
        <taxon>Viridiplantae</taxon>
        <taxon>Chlorophyta</taxon>
        <taxon>core chlorophytes</taxon>
        <taxon>Chlorophyceae</taxon>
        <taxon>CS clade</taxon>
        <taxon>Chlamydomonadales</taxon>
        <taxon>Tetrabaenaceae</taxon>
        <taxon>Tetrabaena</taxon>
    </lineage>
</organism>
<proteinExistence type="predicted"/>
<dbReference type="Gene3D" id="1.10.510.10">
    <property type="entry name" value="Transferase(Phosphotransferase) domain 1"/>
    <property type="match status" value="1"/>
</dbReference>
<reference evidence="3 4" key="1">
    <citation type="journal article" date="2017" name="Mol. Biol. Evol.">
        <title>The 4-celled Tetrabaena socialis nuclear genome reveals the essential components for genetic control of cell number at the origin of multicellularity in the volvocine lineage.</title>
        <authorList>
            <person name="Featherston J."/>
            <person name="Arakaki Y."/>
            <person name="Hanschen E.R."/>
            <person name="Ferris P.J."/>
            <person name="Michod R.E."/>
            <person name="Olson B.J.S.C."/>
            <person name="Nozaki H."/>
            <person name="Durand P.M."/>
        </authorList>
    </citation>
    <scope>NUCLEOTIDE SEQUENCE [LARGE SCALE GENOMIC DNA]</scope>
    <source>
        <strain evidence="3 4">NIES-571</strain>
    </source>
</reference>
<dbReference type="Proteomes" id="UP000236333">
    <property type="component" value="Unassembled WGS sequence"/>
</dbReference>
<dbReference type="GO" id="GO:0004674">
    <property type="term" value="F:protein serine/threonine kinase activity"/>
    <property type="evidence" value="ECO:0007669"/>
    <property type="project" value="TreeGrafter"/>
</dbReference>
<name>A0A2J7ZSH1_9CHLO</name>
<dbReference type="GO" id="GO:0005524">
    <property type="term" value="F:ATP binding"/>
    <property type="evidence" value="ECO:0007669"/>
    <property type="project" value="InterPro"/>
</dbReference>
<dbReference type="PANTHER" id="PTHR44329">
    <property type="entry name" value="SERINE/THREONINE-PROTEIN KINASE TNNI3K-RELATED"/>
    <property type="match status" value="1"/>
</dbReference>
<keyword evidence="3" id="KW-0808">Transferase</keyword>
<keyword evidence="3" id="KW-0418">Kinase</keyword>
<evidence type="ECO:0000256" key="1">
    <source>
        <dbReference type="SAM" id="MobiDB-lite"/>
    </source>
</evidence>
<evidence type="ECO:0000313" key="3">
    <source>
        <dbReference type="EMBL" id="PNH03214.1"/>
    </source>
</evidence>
<dbReference type="InterPro" id="IPR011009">
    <property type="entry name" value="Kinase-like_dom_sf"/>
</dbReference>
<gene>
    <name evidence="3" type="ORF">TSOC_010727</name>
</gene>
<accession>A0A2J7ZSH1</accession>
<dbReference type="PANTHER" id="PTHR44329:SF214">
    <property type="entry name" value="PROTEIN KINASE DOMAIN-CONTAINING PROTEIN"/>
    <property type="match status" value="1"/>
</dbReference>
<dbReference type="OrthoDB" id="4062651at2759"/>
<dbReference type="InterPro" id="IPR008271">
    <property type="entry name" value="Ser/Thr_kinase_AS"/>
</dbReference>
<dbReference type="SMART" id="SM00220">
    <property type="entry name" value="S_TKc"/>
    <property type="match status" value="1"/>
</dbReference>
<keyword evidence="4" id="KW-1185">Reference proteome</keyword>
<dbReference type="SUPFAM" id="SSF56112">
    <property type="entry name" value="Protein kinase-like (PK-like)"/>
    <property type="match status" value="1"/>
</dbReference>
<evidence type="ECO:0000313" key="4">
    <source>
        <dbReference type="Proteomes" id="UP000236333"/>
    </source>
</evidence>